<dbReference type="Pfam" id="PF00085">
    <property type="entry name" value="Thioredoxin"/>
    <property type="match status" value="1"/>
</dbReference>
<dbReference type="Pfam" id="PF14561">
    <property type="entry name" value="TPR_20"/>
    <property type="match status" value="1"/>
</dbReference>
<proteinExistence type="inferred from homology"/>
<dbReference type="NCBIfam" id="TIGR01068">
    <property type="entry name" value="thioredoxin"/>
    <property type="match status" value="1"/>
</dbReference>
<accession>A0ABT0E4B6</accession>
<feature type="domain" description="Thioredoxin" evidence="7">
    <location>
        <begin position="1"/>
        <end position="113"/>
    </location>
</feature>
<dbReference type="Proteomes" id="UP001165524">
    <property type="component" value="Unassembled WGS sequence"/>
</dbReference>
<keyword evidence="4" id="KW-1015">Disulfide bond</keyword>
<dbReference type="PROSITE" id="PS51352">
    <property type="entry name" value="THIOREDOXIN_2"/>
    <property type="match status" value="1"/>
</dbReference>
<protein>
    <recommendedName>
        <fullName evidence="6">Thioredoxin</fullName>
    </recommendedName>
</protein>
<dbReference type="InterPro" id="IPR036249">
    <property type="entry name" value="Thioredoxin-like_sf"/>
</dbReference>
<keyword evidence="5" id="KW-0676">Redox-active center</keyword>
<evidence type="ECO:0000256" key="3">
    <source>
        <dbReference type="ARBA" id="ARBA00022982"/>
    </source>
</evidence>
<dbReference type="PANTHER" id="PTHR45663">
    <property type="entry name" value="GEO12009P1"/>
    <property type="match status" value="1"/>
</dbReference>
<comment type="caution">
    <text evidence="8">The sequence shown here is derived from an EMBL/GenBank/DDBJ whole genome shotgun (WGS) entry which is preliminary data.</text>
</comment>
<dbReference type="PANTHER" id="PTHR45663:SF11">
    <property type="entry name" value="GEO12009P1"/>
    <property type="match status" value="1"/>
</dbReference>
<reference evidence="8" key="1">
    <citation type="submission" date="2022-04" db="EMBL/GenBank/DDBJ databases">
        <title>Alcanivorax sp. CY1518 draft genome sequence.</title>
        <authorList>
            <person name="Zhao G."/>
            <person name="An M."/>
        </authorList>
    </citation>
    <scope>NUCLEOTIDE SEQUENCE</scope>
    <source>
        <strain evidence="8">CY1518</strain>
    </source>
</reference>
<evidence type="ECO:0000313" key="8">
    <source>
        <dbReference type="EMBL" id="MCK0536660.1"/>
    </source>
</evidence>
<dbReference type="Pfam" id="PF14559">
    <property type="entry name" value="TPR_19"/>
    <property type="match status" value="1"/>
</dbReference>
<evidence type="ECO:0000259" key="7">
    <source>
        <dbReference type="PROSITE" id="PS51352"/>
    </source>
</evidence>
<dbReference type="SUPFAM" id="SSF48452">
    <property type="entry name" value="TPR-like"/>
    <property type="match status" value="1"/>
</dbReference>
<dbReference type="Gene3D" id="1.25.40.10">
    <property type="entry name" value="Tetratricopeptide repeat domain"/>
    <property type="match status" value="2"/>
</dbReference>
<keyword evidence="2" id="KW-0813">Transport</keyword>
<keyword evidence="3" id="KW-0249">Electron transport</keyword>
<evidence type="ECO:0000256" key="4">
    <source>
        <dbReference type="ARBA" id="ARBA00023157"/>
    </source>
</evidence>
<sequence>MQQAEQFIIDVTEQNLAQVLEHSRQVPVIVDFWAAWCQPCQQMAPILEKIVQEHAGRVVLAKVNADEQQAIAAQFGVRSLPTLKLVFQGQLVAELAGLQTEAALRQWLAPVLGNAEQDAAEQEQALIARIRDAIEAGHGEQAEAALRQLLAETPESHALRAVLVEYLLAEGRVEEAQSVLAEVVEDAAELAPFRARLTLLDELPQAAQSLAELTRQIEAGEGDHRAAALYAYGLQAAAAGQFRDSLEALLQLLREHGGYRDGIARAGLLKVFECLPKGDPLASEYRRKMFNYLY</sequence>
<dbReference type="CDD" id="cd02956">
    <property type="entry name" value="ybbN"/>
    <property type="match status" value="1"/>
</dbReference>
<dbReference type="Gene3D" id="3.40.30.10">
    <property type="entry name" value="Glutaredoxin"/>
    <property type="match status" value="1"/>
</dbReference>
<dbReference type="InterPro" id="IPR013766">
    <property type="entry name" value="Thioredoxin_domain"/>
</dbReference>
<dbReference type="InterPro" id="IPR011990">
    <property type="entry name" value="TPR-like_helical_dom_sf"/>
</dbReference>
<evidence type="ECO:0000256" key="5">
    <source>
        <dbReference type="ARBA" id="ARBA00023284"/>
    </source>
</evidence>
<dbReference type="EMBL" id="JALKII010000001">
    <property type="protein sequence ID" value="MCK0536660.1"/>
    <property type="molecule type" value="Genomic_DNA"/>
</dbReference>
<keyword evidence="9" id="KW-1185">Reference proteome</keyword>
<dbReference type="InterPro" id="IPR005746">
    <property type="entry name" value="Thioredoxin"/>
</dbReference>
<evidence type="ECO:0000256" key="1">
    <source>
        <dbReference type="ARBA" id="ARBA00008987"/>
    </source>
</evidence>
<evidence type="ECO:0000313" key="9">
    <source>
        <dbReference type="Proteomes" id="UP001165524"/>
    </source>
</evidence>
<evidence type="ECO:0000256" key="2">
    <source>
        <dbReference type="ARBA" id="ARBA00022448"/>
    </source>
</evidence>
<dbReference type="RefSeq" id="WP_246948184.1">
    <property type="nucleotide sequence ID" value="NZ_JALKII010000001.1"/>
</dbReference>
<gene>
    <name evidence="8" type="primary">trxA</name>
    <name evidence="8" type="ORF">MU846_02970</name>
</gene>
<dbReference type="PRINTS" id="PR00421">
    <property type="entry name" value="THIOREDOXIN"/>
</dbReference>
<organism evidence="8 9">
    <name type="scientific">Alcanivorax quisquiliarum</name>
    <dbReference type="NCBI Taxonomy" id="2933565"/>
    <lineage>
        <taxon>Bacteria</taxon>
        <taxon>Pseudomonadati</taxon>
        <taxon>Pseudomonadota</taxon>
        <taxon>Gammaproteobacteria</taxon>
        <taxon>Oceanospirillales</taxon>
        <taxon>Alcanivoracaceae</taxon>
        <taxon>Alcanivorax</taxon>
    </lineage>
</organism>
<comment type="similarity">
    <text evidence="1">Belongs to the thioredoxin family.</text>
</comment>
<dbReference type="SUPFAM" id="SSF52833">
    <property type="entry name" value="Thioredoxin-like"/>
    <property type="match status" value="1"/>
</dbReference>
<evidence type="ECO:0000256" key="6">
    <source>
        <dbReference type="NCBIfam" id="TIGR01068"/>
    </source>
</evidence>
<name>A0ABT0E4B6_9GAMM</name>